<dbReference type="Gene3D" id="2.40.50.1070">
    <property type="match status" value="1"/>
</dbReference>
<feature type="binding site" evidence="4">
    <location>
        <position position="285"/>
    </location>
    <ligand>
        <name>S-adenosyl-L-methionine</name>
        <dbReference type="ChEBI" id="CHEBI:59789"/>
    </ligand>
</feature>
<reference evidence="7 8" key="1">
    <citation type="journal article" date="2018" name="BMC Genomics">
        <title>The genome of Naegleria lovaniensis, the basis for a comparative approach to unravel pathogenicity factors of the human pathogenic amoeba N. fowleri.</title>
        <authorList>
            <person name="Liechti N."/>
            <person name="Schurch N."/>
            <person name="Bruggmann R."/>
            <person name="Wittwer M."/>
        </authorList>
    </citation>
    <scope>NUCLEOTIDE SEQUENCE [LARGE SCALE GENOMIC DNA]</scope>
    <source>
        <strain evidence="7 8">ATCC 30569</strain>
    </source>
</reference>
<dbReference type="GO" id="GO:0003723">
    <property type="term" value="F:RNA binding"/>
    <property type="evidence" value="ECO:0007669"/>
    <property type="project" value="TreeGrafter"/>
</dbReference>
<sequence length="478" mass="53566">MPGQQPKRKFNHHNKSHKKKKKDAPSNVIEAVTPLAHLEYEEQLKKKELETLDCMRNMFSGIKSAFLERSQDLPPCFNIVFEDDKLKGVHLDWNGILASPKTEGYRNNCEFTCGYNSEKNPSVGFRQGLYSQGIINVESPQEVKIVSDSAKKAVQILQLFIEAHHDSHKCYDQTSHTGLWRLMKVRENAQGEMLIVVQVDPTHISESDLQSVTEKLVAHFKSYDKNLNSTEELAINIKGLFLQKHSGVSNAAPTDAPLALLYGEDSIIEEVLGLKFRISPMSFFQVNTKGVEVLYSKVREWTLESMNPEKSKERVLLDVCSGTGTIGSTMSSSVDRVIGIEMVESSVNDARNNAKLNSIENIVFICGKAEDTIATNMKEHRLNSPEVECIAVVDPPRSGLHKKVLESLLKSPTIEKLIYVSCNPNTLVENAVRLCSPSSNFSGHLPPFVPVKAVAVDMFPHTEHCEMICVFERKLDKK</sequence>
<dbReference type="PANTHER" id="PTHR45904:SF2">
    <property type="entry name" value="TRNA (URACIL-5-)-METHYLTRANSFERASE HOMOLOG A"/>
    <property type="match status" value="1"/>
</dbReference>
<keyword evidence="8" id="KW-1185">Reference proteome</keyword>
<comment type="caution">
    <text evidence="4">Lacks conserved residue(s) required for the propagation of feature annotation.</text>
</comment>
<comment type="caution">
    <text evidence="7">The sequence shown here is derived from an EMBL/GenBank/DDBJ whole genome shotgun (WGS) entry which is preliminary data.</text>
</comment>
<dbReference type="GO" id="GO:0008173">
    <property type="term" value="F:RNA methyltransferase activity"/>
    <property type="evidence" value="ECO:0007669"/>
    <property type="project" value="InterPro"/>
</dbReference>
<feature type="active site" evidence="5">
    <location>
        <position position="422"/>
    </location>
</feature>
<dbReference type="GeneID" id="68099387"/>
<keyword evidence="3 4" id="KW-0949">S-adenosyl-L-methionine</keyword>
<feature type="binding site" evidence="4">
    <location>
        <position position="341"/>
    </location>
    <ligand>
        <name>S-adenosyl-L-methionine</name>
        <dbReference type="ChEBI" id="CHEBI:59789"/>
    </ligand>
</feature>
<evidence type="ECO:0000313" key="8">
    <source>
        <dbReference type="Proteomes" id="UP000816034"/>
    </source>
</evidence>
<dbReference type="GO" id="GO:0006396">
    <property type="term" value="P:RNA processing"/>
    <property type="evidence" value="ECO:0007669"/>
    <property type="project" value="InterPro"/>
</dbReference>
<keyword evidence="2 4" id="KW-0808">Transferase</keyword>
<dbReference type="GO" id="GO:0032259">
    <property type="term" value="P:methylation"/>
    <property type="evidence" value="ECO:0007669"/>
    <property type="project" value="UniProtKB-KW"/>
</dbReference>
<evidence type="ECO:0000313" key="7">
    <source>
        <dbReference type="EMBL" id="KAG2393402.1"/>
    </source>
</evidence>
<comment type="similarity">
    <text evidence="4">Belongs to the class I-like SAM-binding methyltransferase superfamily. RNA M5U methyltransferase family.</text>
</comment>
<dbReference type="CDD" id="cd02440">
    <property type="entry name" value="AdoMet_MTases"/>
    <property type="match status" value="1"/>
</dbReference>
<dbReference type="SUPFAM" id="SSF53335">
    <property type="entry name" value="S-adenosyl-L-methionine-dependent methyltransferases"/>
    <property type="match status" value="1"/>
</dbReference>
<gene>
    <name evidence="7" type="ORF">C9374_006933</name>
</gene>
<dbReference type="InterPro" id="IPR010280">
    <property type="entry name" value="U5_MeTrfase_fam"/>
</dbReference>
<evidence type="ECO:0000256" key="2">
    <source>
        <dbReference type="ARBA" id="ARBA00022679"/>
    </source>
</evidence>
<organism evidence="7 8">
    <name type="scientific">Naegleria lovaniensis</name>
    <name type="common">Amoeba</name>
    <dbReference type="NCBI Taxonomy" id="51637"/>
    <lineage>
        <taxon>Eukaryota</taxon>
        <taxon>Discoba</taxon>
        <taxon>Heterolobosea</taxon>
        <taxon>Tetramitia</taxon>
        <taxon>Eutetramitia</taxon>
        <taxon>Vahlkampfiidae</taxon>
        <taxon>Naegleria</taxon>
    </lineage>
</organism>
<dbReference type="InterPro" id="IPR045850">
    <property type="entry name" value="TRM2_met"/>
</dbReference>
<dbReference type="Gene3D" id="3.40.50.150">
    <property type="entry name" value="Vaccinia Virus protein VP39"/>
    <property type="match status" value="1"/>
</dbReference>
<name>A0AA88H632_NAELO</name>
<evidence type="ECO:0000256" key="5">
    <source>
        <dbReference type="PROSITE-ProRule" id="PRU10015"/>
    </source>
</evidence>
<dbReference type="RefSeq" id="XP_044555296.1">
    <property type="nucleotide sequence ID" value="XM_044696848.1"/>
</dbReference>
<evidence type="ECO:0000256" key="4">
    <source>
        <dbReference type="PROSITE-ProRule" id="PRU01024"/>
    </source>
</evidence>
<evidence type="ECO:0000256" key="1">
    <source>
        <dbReference type="ARBA" id="ARBA00022603"/>
    </source>
</evidence>
<dbReference type="Pfam" id="PF05958">
    <property type="entry name" value="tRNA_U5-meth_tr"/>
    <property type="match status" value="1"/>
</dbReference>
<accession>A0AA88H632</accession>
<dbReference type="PROSITE" id="PS51687">
    <property type="entry name" value="SAM_MT_RNA_M5U"/>
    <property type="match status" value="1"/>
</dbReference>
<dbReference type="PANTHER" id="PTHR45904">
    <property type="entry name" value="TRNA (URACIL-5-)-METHYLTRANSFERASE"/>
    <property type="match status" value="1"/>
</dbReference>
<dbReference type="Proteomes" id="UP000816034">
    <property type="component" value="Unassembled WGS sequence"/>
</dbReference>
<dbReference type="EMBL" id="PYSW02000002">
    <property type="protein sequence ID" value="KAG2393402.1"/>
    <property type="molecule type" value="Genomic_DNA"/>
</dbReference>
<feature type="compositionally biased region" description="Basic residues" evidence="6">
    <location>
        <begin position="1"/>
        <end position="22"/>
    </location>
</feature>
<keyword evidence="1 4" id="KW-0489">Methyltransferase</keyword>
<dbReference type="InterPro" id="IPR030390">
    <property type="entry name" value="MeTrfase_TrmA_AS"/>
</dbReference>
<proteinExistence type="inferred from homology"/>
<dbReference type="PROSITE" id="PS01230">
    <property type="entry name" value="TRMA_1"/>
    <property type="match status" value="1"/>
</dbReference>
<protein>
    <submittedName>
        <fullName evidence="7">Uncharacterized protein</fullName>
    </submittedName>
</protein>
<dbReference type="AlphaFoldDB" id="A0AA88H632"/>
<feature type="active site" description="Nucleophile" evidence="4">
    <location>
        <position position="422"/>
    </location>
</feature>
<feature type="region of interest" description="Disordered" evidence="6">
    <location>
        <begin position="1"/>
        <end position="28"/>
    </location>
</feature>
<evidence type="ECO:0000256" key="3">
    <source>
        <dbReference type="ARBA" id="ARBA00022691"/>
    </source>
</evidence>
<evidence type="ECO:0000256" key="6">
    <source>
        <dbReference type="SAM" id="MobiDB-lite"/>
    </source>
</evidence>
<dbReference type="InterPro" id="IPR029063">
    <property type="entry name" value="SAM-dependent_MTases_sf"/>
</dbReference>
<feature type="binding site" evidence="4">
    <location>
        <position position="394"/>
    </location>
    <ligand>
        <name>S-adenosyl-L-methionine</name>
        <dbReference type="ChEBI" id="CHEBI:59789"/>
    </ligand>
</feature>